<feature type="domain" description="Tr-type G" evidence="3">
    <location>
        <begin position="7"/>
        <end position="259"/>
    </location>
</feature>
<comment type="caution">
    <text evidence="4">The sequence shown here is derived from an EMBL/GenBank/DDBJ whole genome shotgun (WGS) entry which is preliminary data.</text>
</comment>
<dbReference type="Pfam" id="PF21131">
    <property type="entry name" value="eEFSec_4th"/>
    <property type="match status" value="1"/>
</dbReference>
<dbReference type="Gene3D" id="3.40.50.300">
    <property type="entry name" value="P-loop containing nucleotide triphosphate hydrolases"/>
    <property type="match status" value="1"/>
</dbReference>
<dbReference type="CDD" id="cd03696">
    <property type="entry name" value="SelB_II"/>
    <property type="match status" value="1"/>
</dbReference>
<protein>
    <recommendedName>
        <fullName evidence="2">Elongation factor Tu, chloroplastic</fullName>
    </recommendedName>
</protein>
<dbReference type="InterPro" id="IPR009000">
    <property type="entry name" value="Transl_B-barrel_sf"/>
</dbReference>
<dbReference type="PROSITE" id="PS51722">
    <property type="entry name" value="G_TR_2"/>
    <property type="match status" value="1"/>
</dbReference>
<dbReference type="GO" id="GO:0005525">
    <property type="term" value="F:GTP binding"/>
    <property type="evidence" value="ECO:0007669"/>
    <property type="project" value="InterPro"/>
</dbReference>
<dbReference type="Pfam" id="PF03144">
    <property type="entry name" value="GTP_EFTU_D2"/>
    <property type="match status" value="1"/>
</dbReference>
<dbReference type="InterPro" id="IPR027417">
    <property type="entry name" value="P-loop_NTPase"/>
</dbReference>
<dbReference type="OrthoDB" id="2067at2759"/>
<evidence type="ECO:0000256" key="1">
    <source>
        <dbReference type="ARBA" id="ARBA00004229"/>
    </source>
</evidence>
<evidence type="ECO:0000256" key="2">
    <source>
        <dbReference type="ARBA" id="ARBA00021392"/>
    </source>
</evidence>
<dbReference type="EMBL" id="BRXW01000638">
    <property type="protein sequence ID" value="GMH71386.1"/>
    <property type="molecule type" value="Genomic_DNA"/>
</dbReference>
<dbReference type="SUPFAM" id="SSF52540">
    <property type="entry name" value="P-loop containing nucleoside triphosphate hydrolases"/>
    <property type="match status" value="1"/>
</dbReference>
<dbReference type="Gene3D" id="2.40.30.10">
    <property type="entry name" value="Translation factors"/>
    <property type="match status" value="1"/>
</dbReference>
<dbReference type="GO" id="GO:0003746">
    <property type="term" value="F:translation elongation factor activity"/>
    <property type="evidence" value="ECO:0007669"/>
    <property type="project" value="TreeGrafter"/>
</dbReference>
<keyword evidence="5" id="KW-1185">Reference proteome</keyword>
<reference evidence="5" key="1">
    <citation type="journal article" date="2023" name="Commun. Biol.">
        <title>Genome analysis of Parmales, the sister group of diatoms, reveals the evolutionary specialization of diatoms from phago-mixotrophs to photoautotrophs.</title>
        <authorList>
            <person name="Ban H."/>
            <person name="Sato S."/>
            <person name="Yoshikawa S."/>
            <person name="Yamada K."/>
            <person name="Nakamura Y."/>
            <person name="Ichinomiya M."/>
            <person name="Sato N."/>
            <person name="Blanc-Mathieu R."/>
            <person name="Endo H."/>
            <person name="Kuwata A."/>
            <person name="Ogata H."/>
        </authorList>
    </citation>
    <scope>NUCLEOTIDE SEQUENCE [LARGE SCALE GENOMIC DNA]</scope>
    <source>
        <strain evidence="5">NIES 3700</strain>
    </source>
</reference>
<dbReference type="InterPro" id="IPR004161">
    <property type="entry name" value="EFTu-like_2"/>
</dbReference>
<dbReference type="Pfam" id="PF21208">
    <property type="entry name" value="euk_SelB_III"/>
    <property type="match status" value="1"/>
</dbReference>
<dbReference type="GO" id="GO:0009507">
    <property type="term" value="C:chloroplast"/>
    <property type="evidence" value="ECO:0007669"/>
    <property type="project" value="UniProtKB-SubCell"/>
</dbReference>
<evidence type="ECO:0000313" key="4">
    <source>
        <dbReference type="EMBL" id="GMH71386.1"/>
    </source>
</evidence>
<sequence>MFSPAPLPNNNISIIGHVDAGKTTLSHLLSTTASTASFDRAPESQSRGMTLDLGFSSFTHSDPSSNLPPRQFTIVDCPGHTSLIRQVMSASTIVDSVILVVSAVSSVQLQTVECCVIGDAVLEKRKEQSIEDRGSGVIVITKVDLIEGGITGSKYKSVVSDIKNLTLHTNFESCPILPCQVSPSLSSTSWRTAILTSISQSIGNPIRTLSPTENFYFQIDHCFTVKGQGTILTGTVLTGSIKVNDLIELPSLGKVVKVKGIQSFQTSVEFIKKGDRAGICVAGLDAKNLERTVAVTPKSLKSLKAGIFQIKRVRMFEKVLKSGGKFHMSLGNETVMGVCTFFGSHEIHNGELNEKDLLDKDYLTQSMYIDDYDTRDDDSIDPMRYKTTKIEEQYCYIRFERSVWAPEGCQVIGSRLDSDFECRLAFTGQILVEGEVEERLRFYTEKEKTCYCSKLDTKYIRSSDSARLYFSVICRDLFGKGAQMNSFKGLKVTTINGEIGSITEAFGTEGKFRVEFPKGLDVEPTVGEEMFLKFRKVRGDKTNKMWQDHIILPEKVNRKIIVSESDLVIVAPHLPKPPEKKKPLKPFPHIEESKTDKLTGKVDKIKENNIYIVSGLFLPETDVKLHIGDSVIVKGKDLSGQIIAAFGKAGKCKVEISGDVGLGDKIETV</sequence>
<dbReference type="Proteomes" id="UP001165122">
    <property type="component" value="Unassembled WGS sequence"/>
</dbReference>
<comment type="subcellular location">
    <subcellularLocation>
        <location evidence="1">Plastid</location>
        <location evidence="1">Chloroplast</location>
    </subcellularLocation>
</comment>
<evidence type="ECO:0000259" key="3">
    <source>
        <dbReference type="PROSITE" id="PS51722"/>
    </source>
</evidence>
<dbReference type="InterPro" id="IPR000795">
    <property type="entry name" value="T_Tr_GTP-bd_dom"/>
</dbReference>
<dbReference type="SUPFAM" id="SSF50447">
    <property type="entry name" value="Translation proteins"/>
    <property type="match status" value="1"/>
</dbReference>
<dbReference type="PRINTS" id="PR00315">
    <property type="entry name" value="ELONGATNFCT"/>
</dbReference>
<dbReference type="Pfam" id="PF00009">
    <property type="entry name" value="GTP_EFTU"/>
    <property type="match status" value="1"/>
</dbReference>
<dbReference type="FunFam" id="2.40.30.10:FF:000052">
    <property type="entry name" value="Selenocysteine-specific elongation factor EF-Sec"/>
    <property type="match status" value="1"/>
</dbReference>
<dbReference type="InterPro" id="IPR049394">
    <property type="entry name" value="eEFSec_C"/>
</dbReference>
<dbReference type="PANTHER" id="PTHR43721">
    <property type="entry name" value="ELONGATION FACTOR TU-RELATED"/>
    <property type="match status" value="1"/>
</dbReference>
<dbReference type="AlphaFoldDB" id="A0A9W7AIV3"/>
<dbReference type="GO" id="GO:0001514">
    <property type="term" value="P:selenocysteine incorporation"/>
    <property type="evidence" value="ECO:0007669"/>
    <property type="project" value="TreeGrafter"/>
</dbReference>
<gene>
    <name evidence="4" type="ORF">TrLO_g3874</name>
</gene>
<name>A0A9W7AIV3_9STRA</name>
<proteinExistence type="predicted"/>
<evidence type="ECO:0000313" key="5">
    <source>
        <dbReference type="Proteomes" id="UP001165122"/>
    </source>
</evidence>
<dbReference type="InterPro" id="IPR049393">
    <property type="entry name" value="eEFSec_III"/>
</dbReference>
<accession>A0A9W7AIV3</accession>
<dbReference type="GO" id="GO:0003924">
    <property type="term" value="F:GTPase activity"/>
    <property type="evidence" value="ECO:0007669"/>
    <property type="project" value="InterPro"/>
</dbReference>
<dbReference type="CDD" id="cd04094">
    <property type="entry name" value="eSelB_III"/>
    <property type="match status" value="1"/>
</dbReference>
<dbReference type="InterPro" id="IPR050055">
    <property type="entry name" value="EF-Tu_GTPase"/>
</dbReference>
<organism evidence="4 5">
    <name type="scientific">Triparma laevis f. longispina</name>
    <dbReference type="NCBI Taxonomy" id="1714387"/>
    <lineage>
        <taxon>Eukaryota</taxon>
        <taxon>Sar</taxon>
        <taxon>Stramenopiles</taxon>
        <taxon>Ochrophyta</taxon>
        <taxon>Bolidophyceae</taxon>
        <taxon>Parmales</taxon>
        <taxon>Triparmaceae</taxon>
        <taxon>Triparma</taxon>
    </lineage>
</organism>
<dbReference type="PANTHER" id="PTHR43721:SF11">
    <property type="entry name" value="SELENOCYSTEINE-SPECIFIC ELONGATION FACTOR"/>
    <property type="match status" value="1"/>
</dbReference>